<evidence type="ECO:0000259" key="1">
    <source>
        <dbReference type="PROSITE" id="PS50097"/>
    </source>
</evidence>
<comment type="caution">
    <text evidence="2">The sequence shown here is derived from an EMBL/GenBank/DDBJ whole genome shotgun (WGS) entry which is preliminary data.</text>
</comment>
<sequence>MNKPWFDDGNIIISAGGKRFKVHRSILAAQSAFFSDLFSVADADGTNTSDGCQVVELHDSPAEVADFLRAIFDSSFFDANPASKPPAATICGVLRLAHKYDVPYLRRRALAHASRLVPRTYKQFVDRALTESTADTYFRLADVALETGVNWLLPTVLEACARSLIYAPKVRPPVPEATVARCAAGVEAVQAAGDERIARLFFNTTKPYCLPLRVNACADSFRELQGDWESQLFPAAGRSWKDCENAMRSGLCTICFPAMVAKNAAWTEQYWDGLPAMFGLGSWSTLESERREDLRYSNA</sequence>
<dbReference type="Proteomes" id="UP000320762">
    <property type="component" value="Unassembled WGS sequence"/>
</dbReference>
<gene>
    <name evidence="2" type="ORF">BD626DRAFT_406109</name>
</gene>
<dbReference type="OrthoDB" id="3893071at2759"/>
<dbReference type="InterPro" id="IPR000210">
    <property type="entry name" value="BTB/POZ_dom"/>
</dbReference>
<feature type="domain" description="BTB" evidence="1">
    <location>
        <begin position="9"/>
        <end position="74"/>
    </location>
</feature>
<name>A0A550C990_9AGAR</name>
<dbReference type="AlphaFoldDB" id="A0A550C990"/>
<evidence type="ECO:0000313" key="3">
    <source>
        <dbReference type="Proteomes" id="UP000320762"/>
    </source>
</evidence>
<dbReference type="PROSITE" id="PS50097">
    <property type="entry name" value="BTB"/>
    <property type="match status" value="1"/>
</dbReference>
<reference evidence="2 3" key="1">
    <citation type="journal article" date="2019" name="New Phytol.">
        <title>Comparative genomics reveals unique wood-decay strategies and fruiting body development in the Schizophyllaceae.</title>
        <authorList>
            <person name="Almasi E."/>
            <person name="Sahu N."/>
            <person name="Krizsan K."/>
            <person name="Balint B."/>
            <person name="Kovacs G.M."/>
            <person name="Kiss B."/>
            <person name="Cseklye J."/>
            <person name="Drula E."/>
            <person name="Henrissat B."/>
            <person name="Nagy I."/>
            <person name="Chovatia M."/>
            <person name="Adam C."/>
            <person name="LaButti K."/>
            <person name="Lipzen A."/>
            <person name="Riley R."/>
            <person name="Grigoriev I.V."/>
            <person name="Nagy L.G."/>
        </authorList>
    </citation>
    <scope>NUCLEOTIDE SEQUENCE [LARGE SCALE GENOMIC DNA]</scope>
    <source>
        <strain evidence="2 3">NL-1724</strain>
    </source>
</reference>
<keyword evidence="3" id="KW-1185">Reference proteome</keyword>
<accession>A0A550C990</accession>
<dbReference type="EMBL" id="VDMD01000017">
    <property type="protein sequence ID" value="TRM61370.1"/>
    <property type="molecule type" value="Genomic_DNA"/>
</dbReference>
<protein>
    <recommendedName>
        <fullName evidence="1">BTB domain-containing protein</fullName>
    </recommendedName>
</protein>
<dbReference type="SUPFAM" id="SSF54695">
    <property type="entry name" value="POZ domain"/>
    <property type="match status" value="1"/>
</dbReference>
<dbReference type="InterPro" id="IPR011333">
    <property type="entry name" value="SKP1/BTB/POZ_sf"/>
</dbReference>
<dbReference type="Gene3D" id="3.30.710.10">
    <property type="entry name" value="Potassium Channel Kv1.1, Chain A"/>
    <property type="match status" value="1"/>
</dbReference>
<organism evidence="2 3">
    <name type="scientific">Schizophyllum amplum</name>
    <dbReference type="NCBI Taxonomy" id="97359"/>
    <lineage>
        <taxon>Eukaryota</taxon>
        <taxon>Fungi</taxon>
        <taxon>Dikarya</taxon>
        <taxon>Basidiomycota</taxon>
        <taxon>Agaricomycotina</taxon>
        <taxon>Agaricomycetes</taxon>
        <taxon>Agaricomycetidae</taxon>
        <taxon>Agaricales</taxon>
        <taxon>Schizophyllaceae</taxon>
        <taxon>Schizophyllum</taxon>
    </lineage>
</organism>
<dbReference type="SMART" id="SM00225">
    <property type="entry name" value="BTB"/>
    <property type="match status" value="1"/>
</dbReference>
<dbReference type="CDD" id="cd18186">
    <property type="entry name" value="BTB_POZ_ZBTB_KLHL-like"/>
    <property type="match status" value="1"/>
</dbReference>
<dbReference type="Pfam" id="PF00651">
    <property type="entry name" value="BTB"/>
    <property type="match status" value="1"/>
</dbReference>
<proteinExistence type="predicted"/>
<evidence type="ECO:0000313" key="2">
    <source>
        <dbReference type="EMBL" id="TRM61370.1"/>
    </source>
</evidence>